<dbReference type="OrthoDB" id="170487at2157"/>
<dbReference type="Pfam" id="PF02302">
    <property type="entry name" value="PTS_IIB"/>
    <property type="match status" value="1"/>
</dbReference>
<protein>
    <submittedName>
        <fullName evidence="9">PTS system, fructose-specific IIB component</fullName>
    </submittedName>
</protein>
<dbReference type="InterPro" id="IPR003353">
    <property type="entry name" value="PTS_IIB_fruc"/>
</dbReference>
<dbReference type="Gene3D" id="3.40.50.2300">
    <property type="match status" value="1"/>
</dbReference>
<evidence type="ECO:0000256" key="5">
    <source>
        <dbReference type="ARBA" id="ARBA00022683"/>
    </source>
</evidence>
<dbReference type="SUPFAM" id="SSF52794">
    <property type="entry name" value="PTS system IIB component-like"/>
    <property type="match status" value="1"/>
</dbReference>
<dbReference type="RefSeq" id="WP_089673338.1">
    <property type="nucleotide sequence ID" value="NZ_CP024845.1"/>
</dbReference>
<sequence>MKFVAITACPTGIAHSQMAAENLQNTAEERGHDIHVEIHGAMGTENEISDDTLAAADAVIIAADTGVSQDRFGNHIVVKGTVKDGVNDAGGLIDEAVERVQDGATAADPTDAADEASTESTAAETEETDHPAEPDSATEPDSASDNDTGVIARLRRLFS</sequence>
<dbReference type="NCBIfam" id="TIGR00829">
    <property type="entry name" value="FRU"/>
    <property type="match status" value="1"/>
</dbReference>
<dbReference type="InterPro" id="IPR013011">
    <property type="entry name" value="PTS_EIIB_2"/>
</dbReference>
<keyword evidence="5" id="KW-0598">Phosphotransferase system</keyword>
<keyword evidence="1" id="KW-0813">Transport</keyword>
<dbReference type="AlphaFoldDB" id="A0A1H6WS52"/>
<proteinExistence type="predicted"/>
<keyword evidence="4" id="KW-0808">Transferase</keyword>
<dbReference type="EMBL" id="FNYR01000025">
    <property type="protein sequence ID" value="SEJ15225.1"/>
    <property type="molecule type" value="Genomic_DNA"/>
</dbReference>
<feature type="domain" description="PTS EIIB type-2" evidence="8">
    <location>
        <begin position="1"/>
        <end position="98"/>
    </location>
</feature>
<dbReference type="PROSITE" id="PS51099">
    <property type="entry name" value="PTS_EIIB_TYPE_2"/>
    <property type="match status" value="1"/>
</dbReference>
<reference evidence="9 10" key="1">
    <citation type="submission" date="2016-10" db="EMBL/GenBank/DDBJ databases">
        <authorList>
            <person name="de Groot N.N."/>
        </authorList>
    </citation>
    <scope>NUCLEOTIDE SEQUENCE [LARGE SCALE GENOMIC DNA]</scope>
    <source>
        <strain evidence="9 10">DSM 22187</strain>
    </source>
</reference>
<dbReference type="GO" id="GO:0009401">
    <property type="term" value="P:phosphoenolpyruvate-dependent sugar phosphotransferase system"/>
    <property type="evidence" value="ECO:0007669"/>
    <property type="project" value="UniProtKB-KW"/>
</dbReference>
<gene>
    <name evidence="9" type="ORF">SAMN05444271_12529</name>
</gene>
<keyword evidence="3" id="KW-0762">Sugar transport</keyword>
<evidence type="ECO:0000256" key="2">
    <source>
        <dbReference type="ARBA" id="ARBA00022553"/>
    </source>
</evidence>
<accession>A0A2H4Q0D4</accession>
<dbReference type="PANTHER" id="PTHR30505">
    <property type="entry name" value="FRUCTOSE-LIKE PERMEASE"/>
    <property type="match status" value="1"/>
</dbReference>
<keyword evidence="2" id="KW-0597">Phosphoprotein</keyword>
<dbReference type="CDD" id="cd05569">
    <property type="entry name" value="PTS_IIB_fructose"/>
    <property type="match status" value="1"/>
</dbReference>
<feature type="region of interest" description="Disordered" evidence="7">
    <location>
        <begin position="99"/>
        <end position="150"/>
    </location>
</feature>
<dbReference type="STRING" id="1073996.SAMN05444271_12529"/>
<name>A0A1H6WS52_9EURY</name>
<evidence type="ECO:0000259" key="8">
    <source>
        <dbReference type="PROSITE" id="PS51099"/>
    </source>
</evidence>
<dbReference type="InterPro" id="IPR036095">
    <property type="entry name" value="PTS_EIIB-like_sf"/>
</dbReference>
<evidence type="ECO:0000256" key="6">
    <source>
        <dbReference type="ARBA" id="ARBA00022777"/>
    </source>
</evidence>
<organism evidence="9 10">
    <name type="scientific">Halohasta litchfieldiae</name>
    <dbReference type="NCBI Taxonomy" id="1073996"/>
    <lineage>
        <taxon>Archaea</taxon>
        <taxon>Methanobacteriati</taxon>
        <taxon>Methanobacteriota</taxon>
        <taxon>Stenosarchaea group</taxon>
        <taxon>Halobacteria</taxon>
        <taxon>Halobacteriales</taxon>
        <taxon>Haloferacaceae</taxon>
        <taxon>Halohasta</taxon>
    </lineage>
</organism>
<evidence type="ECO:0000256" key="4">
    <source>
        <dbReference type="ARBA" id="ARBA00022679"/>
    </source>
</evidence>
<evidence type="ECO:0000313" key="10">
    <source>
        <dbReference type="Proteomes" id="UP000198888"/>
    </source>
</evidence>
<evidence type="ECO:0000256" key="7">
    <source>
        <dbReference type="SAM" id="MobiDB-lite"/>
    </source>
</evidence>
<dbReference type="InterPro" id="IPR003501">
    <property type="entry name" value="PTS_EIIB_2/3"/>
</dbReference>
<dbReference type="PANTHER" id="PTHR30505:SF0">
    <property type="entry name" value="FRUCTOSE-LIKE PTS SYSTEM EIIBC COMPONENT-RELATED"/>
    <property type="match status" value="1"/>
</dbReference>
<accession>A0A1H6WS52</accession>
<evidence type="ECO:0000256" key="3">
    <source>
        <dbReference type="ARBA" id="ARBA00022597"/>
    </source>
</evidence>
<keyword evidence="6" id="KW-0418">Kinase</keyword>
<dbReference type="KEGG" id="hae:halTADL_1010"/>
<evidence type="ECO:0000313" key="9">
    <source>
        <dbReference type="EMBL" id="SEJ15225.1"/>
    </source>
</evidence>
<evidence type="ECO:0000256" key="1">
    <source>
        <dbReference type="ARBA" id="ARBA00022448"/>
    </source>
</evidence>
<keyword evidence="10" id="KW-1185">Reference proteome</keyword>
<dbReference type="GO" id="GO:0005886">
    <property type="term" value="C:plasma membrane"/>
    <property type="evidence" value="ECO:0007669"/>
    <property type="project" value="TreeGrafter"/>
</dbReference>
<dbReference type="GeneID" id="35001824"/>
<dbReference type="InterPro" id="IPR050864">
    <property type="entry name" value="Bacterial_PTS_Sugar_Transport"/>
</dbReference>
<dbReference type="GO" id="GO:0090563">
    <property type="term" value="F:protein-phosphocysteine-sugar phosphotransferase activity"/>
    <property type="evidence" value="ECO:0007669"/>
    <property type="project" value="TreeGrafter"/>
</dbReference>
<dbReference type="Proteomes" id="UP000198888">
    <property type="component" value="Unassembled WGS sequence"/>
</dbReference>
<dbReference type="GO" id="GO:0016301">
    <property type="term" value="F:kinase activity"/>
    <property type="evidence" value="ECO:0007669"/>
    <property type="project" value="UniProtKB-KW"/>
</dbReference>
<dbReference type="GO" id="GO:0022877">
    <property type="term" value="F:protein-N(PI)-phosphohistidine-fructose phosphotransferase system transporter activity"/>
    <property type="evidence" value="ECO:0007669"/>
    <property type="project" value="InterPro"/>
</dbReference>